<sequence length="181" mass="21170">MQLEEDCFERRENAEKVMSLLKFIQKSEINLLEEDYGGHEDESIAYPFLDDDEGIAKKRKRKMSKIETDKFLMSSFSKEYKQVEDQVRKEMHSNGHYSSCTEDLGSFHFNEMTEEFVEDSLFLDEVKKLLSLSGLDALFAEREKEAVEKKKDGKVQIQDSTIDRKITLEDIMSSETLTIRK</sequence>
<accession>A0A9Q0MK13</accession>
<proteinExistence type="predicted"/>
<reference evidence="1" key="1">
    <citation type="submission" date="2022-07" db="EMBL/GenBank/DDBJ databases">
        <authorList>
            <person name="Trinca V."/>
            <person name="Uliana J.V.C."/>
            <person name="Torres T.T."/>
            <person name="Ward R.J."/>
            <person name="Monesi N."/>
        </authorList>
    </citation>
    <scope>NUCLEOTIDE SEQUENCE</scope>
    <source>
        <strain evidence="1">HSMRA1968</strain>
        <tissue evidence="1">Whole embryos</tissue>
    </source>
</reference>
<keyword evidence="2" id="KW-1185">Reference proteome</keyword>
<name>A0A9Q0MK13_9DIPT</name>
<dbReference type="Proteomes" id="UP001151699">
    <property type="component" value="Unassembled WGS sequence"/>
</dbReference>
<dbReference type="OrthoDB" id="7791471at2759"/>
<protein>
    <submittedName>
        <fullName evidence="1">Uncharacterized protein</fullName>
    </submittedName>
</protein>
<organism evidence="1 2">
    <name type="scientific">Pseudolycoriella hygida</name>
    <dbReference type="NCBI Taxonomy" id="35572"/>
    <lineage>
        <taxon>Eukaryota</taxon>
        <taxon>Metazoa</taxon>
        <taxon>Ecdysozoa</taxon>
        <taxon>Arthropoda</taxon>
        <taxon>Hexapoda</taxon>
        <taxon>Insecta</taxon>
        <taxon>Pterygota</taxon>
        <taxon>Neoptera</taxon>
        <taxon>Endopterygota</taxon>
        <taxon>Diptera</taxon>
        <taxon>Nematocera</taxon>
        <taxon>Sciaroidea</taxon>
        <taxon>Sciaridae</taxon>
        <taxon>Pseudolycoriella</taxon>
    </lineage>
</organism>
<evidence type="ECO:0000313" key="2">
    <source>
        <dbReference type="Proteomes" id="UP001151699"/>
    </source>
</evidence>
<dbReference type="EMBL" id="WJQU01002701">
    <property type="protein sequence ID" value="KAJ6631706.1"/>
    <property type="molecule type" value="Genomic_DNA"/>
</dbReference>
<gene>
    <name evidence="1" type="ORF">Bhyg_17472</name>
</gene>
<dbReference type="AlphaFoldDB" id="A0A9Q0MK13"/>
<comment type="caution">
    <text evidence="1">The sequence shown here is derived from an EMBL/GenBank/DDBJ whole genome shotgun (WGS) entry which is preliminary data.</text>
</comment>
<evidence type="ECO:0000313" key="1">
    <source>
        <dbReference type="EMBL" id="KAJ6631706.1"/>
    </source>
</evidence>